<comment type="caution">
    <text evidence="1">The sequence shown here is derived from an EMBL/GenBank/DDBJ whole genome shotgun (WGS) entry which is preliminary data.</text>
</comment>
<dbReference type="Proteomes" id="UP000292781">
    <property type="component" value="Unassembled WGS sequence"/>
</dbReference>
<keyword evidence="2" id="KW-1185">Reference proteome</keyword>
<organism evidence="1 2">
    <name type="scientific">Siculibacillus lacustris</name>
    <dbReference type="NCBI Taxonomy" id="1549641"/>
    <lineage>
        <taxon>Bacteria</taxon>
        <taxon>Pseudomonadati</taxon>
        <taxon>Pseudomonadota</taxon>
        <taxon>Alphaproteobacteria</taxon>
        <taxon>Hyphomicrobiales</taxon>
        <taxon>Ancalomicrobiaceae</taxon>
        <taxon>Siculibacillus</taxon>
    </lineage>
</organism>
<gene>
    <name evidence="1" type="ORF">EYW49_09080</name>
</gene>
<protein>
    <submittedName>
        <fullName evidence="1">Uncharacterized protein</fullName>
    </submittedName>
</protein>
<dbReference type="OrthoDB" id="7580479at2"/>
<dbReference type="RefSeq" id="WP_131308555.1">
    <property type="nucleotide sequence ID" value="NZ_SJFN01000011.1"/>
</dbReference>
<proteinExistence type="predicted"/>
<evidence type="ECO:0000313" key="1">
    <source>
        <dbReference type="EMBL" id="TBW38414.1"/>
    </source>
</evidence>
<reference evidence="1 2" key="1">
    <citation type="submission" date="2019-02" db="EMBL/GenBank/DDBJ databases">
        <title>Siculibacillus lacustris gen. nov., sp. nov., a new rosette-forming bacterium isolated from a freshwater crater lake (Lake St. Ana, Romania).</title>
        <authorList>
            <person name="Felfoldi T."/>
            <person name="Marton Z."/>
            <person name="Szabo A."/>
            <person name="Mentes A."/>
            <person name="Boka K."/>
            <person name="Marialigeti K."/>
            <person name="Mathe I."/>
            <person name="Koncz M."/>
            <person name="Schumann P."/>
            <person name="Toth E."/>
        </authorList>
    </citation>
    <scope>NUCLEOTIDE SEQUENCE [LARGE SCALE GENOMIC DNA]</scope>
    <source>
        <strain evidence="1 2">SA-279</strain>
    </source>
</reference>
<dbReference type="EMBL" id="SJFN01000011">
    <property type="protein sequence ID" value="TBW38414.1"/>
    <property type="molecule type" value="Genomic_DNA"/>
</dbReference>
<evidence type="ECO:0000313" key="2">
    <source>
        <dbReference type="Proteomes" id="UP000292781"/>
    </source>
</evidence>
<sequence length="526" mass="57156">MDPKPAILEIRDQLDPLATEQNSGLTIAEAISAFLDGAALGSASLLIMAARRVRRTIDQEVVANRMALGPAVMDLRNLLSIGRLVAFGRRETNGDHEAIPRPLWSRLLPDEEANTATLPGGRHDPRRTYEDIRIFRPLIAPDTAERLNAVLLGDLWPHFVMMDPVVCRDLPHVKRELGAGLGSFEEGEMGAGAAFWPLALGASSLLDVWTGRYVSRLRGNPETGRLVGTPFPGTVDQAALNDRAMMGAEGPRHGEPFAADVARLHGRVVDLLRAGELVLAGPPSEGAPAAAIAFATMAAGDMRLDYRRGRVVQQAADGEWSAVRSAVVFALPMAETDGGCEPDDTPELSAPEWKVKMAAAIRSPVTIRAPVDPMKNPWEQALDALLRSRFEPSAPATKNELVEAVEAKLETLGSSNVADRAVWDRVEKYWPMLFRKLTGESSDGLPPEVKEKGRGGRKATHQWERAFDEVLSPHVAATAFDTLGGLAEAIEAAFDEIGAAAPPRDEINRHMREFWPILARRARPLV</sequence>
<dbReference type="AlphaFoldDB" id="A0A4Q9VRA8"/>
<accession>A0A4Q9VRA8</accession>
<name>A0A4Q9VRA8_9HYPH</name>